<gene>
    <name evidence="3" type="ORF">OW763_12600</name>
</gene>
<evidence type="ECO:0000259" key="2">
    <source>
        <dbReference type="SMART" id="SM00014"/>
    </source>
</evidence>
<accession>A0ABT4D1Q7</accession>
<dbReference type="Proteomes" id="UP001078443">
    <property type="component" value="Unassembled WGS sequence"/>
</dbReference>
<dbReference type="InterPro" id="IPR036938">
    <property type="entry name" value="PAP2/HPO_sf"/>
</dbReference>
<dbReference type="EMBL" id="JAPQER010000005">
    <property type="protein sequence ID" value="MCY6485178.1"/>
    <property type="molecule type" value="Genomic_DNA"/>
</dbReference>
<name>A0ABT4D1Q7_9CLOT</name>
<feature type="transmembrane region" description="Helical" evidence="1">
    <location>
        <begin position="230"/>
        <end position="251"/>
    </location>
</feature>
<feature type="transmembrane region" description="Helical" evidence="1">
    <location>
        <begin position="125"/>
        <end position="146"/>
    </location>
</feature>
<feature type="transmembrane region" description="Helical" evidence="1">
    <location>
        <begin position="180"/>
        <end position="196"/>
    </location>
</feature>
<dbReference type="RefSeq" id="WP_268041494.1">
    <property type="nucleotide sequence ID" value="NZ_JAPQER010000005.1"/>
</dbReference>
<comment type="caution">
    <text evidence="3">The sequence shown here is derived from an EMBL/GenBank/DDBJ whole genome shotgun (WGS) entry which is preliminary data.</text>
</comment>
<dbReference type="PANTHER" id="PTHR14969:SF13">
    <property type="entry name" value="AT30094P"/>
    <property type="match status" value="1"/>
</dbReference>
<dbReference type="Pfam" id="PF01569">
    <property type="entry name" value="PAP2"/>
    <property type="match status" value="1"/>
</dbReference>
<keyword evidence="4" id="KW-1185">Reference proteome</keyword>
<organism evidence="3 4">
    <name type="scientific">Clostridium aestuarii</name>
    <dbReference type="NCBI Taxonomy" id="338193"/>
    <lineage>
        <taxon>Bacteria</taxon>
        <taxon>Bacillati</taxon>
        <taxon>Bacillota</taxon>
        <taxon>Clostridia</taxon>
        <taxon>Eubacteriales</taxon>
        <taxon>Clostridiaceae</taxon>
        <taxon>Clostridium</taxon>
    </lineage>
</organism>
<keyword evidence="1" id="KW-1133">Transmembrane helix</keyword>
<reference evidence="3" key="1">
    <citation type="submission" date="2022-12" db="EMBL/GenBank/DDBJ databases">
        <authorList>
            <person name="Wang J."/>
        </authorList>
    </citation>
    <scope>NUCLEOTIDE SEQUENCE</scope>
    <source>
        <strain evidence="3">HY-45-18</strain>
    </source>
</reference>
<protein>
    <submittedName>
        <fullName evidence="3">Phosphatase PAP2 family protein</fullName>
    </submittedName>
</protein>
<feature type="domain" description="Phosphatidic acid phosphatase type 2/haloperoxidase" evidence="2">
    <location>
        <begin position="56"/>
        <end position="167"/>
    </location>
</feature>
<dbReference type="InterPro" id="IPR000326">
    <property type="entry name" value="PAP2/HPO"/>
</dbReference>
<evidence type="ECO:0000313" key="4">
    <source>
        <dbReference type="Proteomes" id="UP001078443"/>
    </source>
</evidence>
<evidence type="ECO:0000256" key="1">
    <source>
        <dbReference type="SAM" id="Phobius"/>
    </source>
</evidence>
<dbReference type="Gene3D" id="1.20.144.10">
    <property type="entry name" value="Phosphatidic acid phosphatase type 2/haloperoxidase"/>
    <property type="match status" value="1"/>
</dbReference>
<evidence type="ECO:0000313" key="3">
    <source>
        <dbReference type="EMBL" id="MCY6485178.1"/>
    </source>
</evidence>
<feature type="transmembrane region" description="Helical" evidence="1">
    <location>
        <begin position="263"/>
        <end position="281"/>
    </location>
</feature>
<feature type="transmembrane region" description="Helical" evidence="1">
    <location>
        <begin position="152"/>
        <end position="173"/>
    </location>
</feature>
<keyword evidence="1" id="KW-0812">Transmembrane</keyword>
<dbReference type="PANTHER" id="PTHR14969">
    <property type="entry name" value="SPHINGOSINE-1-PHOSPHATE PHOSPHOHYDROLASE"/>
    <property type="match status" value="1"/>
</dbReference>
<proteinExistence type="predicted"/>
<feature type="transmembrane region" description="Helical" evidence="1">
    <location>
        <begin position="202"/>
        <end position="218"/>
    </location>
</feature>
<dbReference type="SUPFAM" id="SSF48317">
    <property type="entry name" value="Acid phosphatase/Vanadium-dependent haloperoxidase"/>
    <property type="match status" value="1"/>
</dbReference>
<keyword evidence="1" id="KW-0472">Membrane</keyword>
<sequence length="287" mass="32728">MNDFLTNDINIEIIKYIQTFSNSFLDKFAEGITMMGEQYFFIMIIAIIFWCVDKKFGYRLGFTLISSMVINGAIKEILKVPRIFGTEGIRSLRINTATGYSFPSGHTQGVATFWMSIISNVKKKYIYFLGSIIVILVAVSRIYLGVHRPIDVIGGIVISLIWVLVCNIIFNYLDNGGNKLILFSIIVPMLIGLFMFKTHDYYTISGVTLGFFVGYNIESQYIKFNEKTSMIINIFKFLVGVSIVLIIMKGLKLVFPKYLLFDFIRYCIIGIWMTSGAPYLFKKIGFA</sequence>
<dbReference type="SMART" id="SM00014">
    <property type="entry name" value="acidPPc"/>
    <property type="match status" value="1"/>
</dbReference>
<feature type="transmembrane region" description="Helical" evidence="1">
    <location>
        <begin position="32"/>
        <end position="52"/>
    </location>
</feature>